<name>A0A815FP22_9BILA</name>
<sequence length="128" mass="14770">MTTNDIIIPFNFMKNLCNEEMLFCDQTQPSRILAFASLTALKQLGLAEELKKEIVKREIANILSLPLLPPNKINAAFHDSVDVLQCVNPNFQTFLNYVEKTYIINARFNPLNWNHYATLTDRPRTNNQ</sequence>
<dbReference type="EMBL" id="CAJNOH010003171">
    <property type="protein sequence ID" value="CAF1326253.1"/>
    <property type="molecule type" value="Genomic_DNA"/>
</dbReference>
<evidence type="ECO:0000313" key="2">
    <source>
        <dbReference type="EMBL" id="CAF1588950.1"/>
    </source>
</evidence>
<proteinExistence type="predicted"/>
<evidence type="ECO:0000313" key="1">
    <source>
        <dbReference type="EMBL" id="CAF1326253.1"/>
    </source>
</evidence>
<dbReference type="Proteomes" id="UP000663854">
    <property type="component" value="Unassembled WGS sequence"/>
</dbReference>
<reference evidence="1" key="1">
    <citation type="submission" date="2021-02" db="EMBL/GenBank/DDBJ databases">
        <authorList>
            <person name="Nowell W R."/>
        </authorList>
    </citation>
    <scope>NUCLEOTIDE SEQUENCE</scope>
</reference>
<evidence type="ECO:0000313" key="3">
    <source>
        <dbReference type="Proteomes" id="UP000663854"/>
    </source>
</evidence>
<dbReference type="Proteomes" id="UP000663870">
    <property type="component" value="Unassembled WGS sequence"/>
</dbReference>
<dbReference type="EMBL" id="CAJNOL010004470">
    <property type="protein sequence ID" value="CAF1588950.1"/>
    <property type="molecule type" value="Genomic_DNA"/>
</dbReference>
<comment type="caution">
    <text evidence="1">The sequence shown here is derived from an EMBL/GenBank/DDBJ whole genome shotgun (WGS) entry which is preliminary data.</text>
</comment>
<dbReference type="AlphaFoldDB" id="A0A815FP22"/>
<accession>A0A815FP22</accession>
<evidence type="ECO:0000313" key="4">
    <source>
        <dbReference type="Proteomes" id="UP000663870"/>
    </source>
</evidence>
<protein>
    <submittedName>
        <fullName evidence="1">Uncharacterized protein</fullName>
    </submittedName>
</protein>
<gene>
    <name evidence="2" type="ORF">JXQ802_LOCUS47024</name>
    <name evidence="1" type="ORF">PYM288_LOCUS31176</name>
</gene>
<keyword evidence="4" id="KW-1185">Reference proteome</keyword>
<organism evidence="1 3">
    <name type="scientific">Rotaria sordida</name>
    <dbReference type="NCBI Taxonomy" id="392033"/>
    <lineage>
        <taxon>Eukaryota</taxon>
        <taxon>Metazoa</taxon>
        <taxon>Spiralia</taxon>
        <taxon>Gnathifera</taxon>
        <taxon>Rotifera</taxon>
        <taxon>Eurotatoria</taxon>
        <taxon>Bdelloidea</taxon>
        <taxon>Philodinida</taxon>
        <taxon>Philodinidae</taxon>
        <taxon>Rotaria</taxon>
    </lineage>
</organism>